<evidence type="ECO:0000256" key="1">
    <source>
        <dbReference type="ARBA" id="ARBA00004651"/>
    </source>
</evidence>
<comment type="subcellular location">
    <subcellularLocation>
        <location evidence="1">Cell membrane</location>
        <topology evidence="1">Multi-pass membrane protein</topology>
    </subcellularLocation>
</comment>
<feature type="transmembrane region" description="Helical" evidence="7">
    <location>
        <begin position="75"/>
        <end position="98"/>
    </location>
</feature>
<feature type="transmembrane region" description="Helical" evidence="7">
    <location>
        <begin position="194"/>
        <end position="216"/>
    </location>
</feature>
<feature type="transmembrane region" description="Helical" evidence="7">
    <location>
        <begin position="425"/>
        <end position="446"/>
    </location>
</feature>
<proteinExistence type="predicted"/>
<dbReference type="InterPro" id="IPR020846">
    <property type="entry name" value="MFS_dom"/>
</dbReference>
<feature type="transmembrane region" description="Helical" evidence="7">
    <location>
        <begin position="327"/>
        <end position="348"/>
    </location>
</feature>
<dbReference type="SUPFAM" id="SSF103473">
    <property type="entry name" value="MFS general substrate transporter"/>
    <property type="match status" value="1"/>
</dbReference>
<evidence type="ECO:0000256" key="3">
    <source>
        <dbReference type="ARBA" id="ARBA00022475"/>
    </source>
</evidence>
<feature type="transmembrane region" description="Helical" evidence="7">
    <location>
        <begin position="104"/>
        <end position="121"/>
    </location>
</feature>
<feature type="transmembrane region" description="Helical" evidence="7">
    <location>
        <begin position="133"/>
        <end position="155"/>
    </location>
</feature>
<keyword evidence="3" id="KW-1003">Cell membrane</keyword>
<keyword evidence="4 7" id="KW-0812">Transmembrane</keyword>
<evidence type="ECO:0000313" key="9">
    <source>
        <dbReference type="EMBL" id="GAA1697046.1"/>
    </source>
</evidence>
<feature type="transmembrane region" description="Helical" evidence="7">
    <location>
        <begin position="399"/>
        <end position="419"/>
    </location>
</feature>
<dbReference type="PANTHER" id="PTHR42718:SF46">
    <property type="entry name" value="BLR6921 PROTEIN"/>
    <property type="match status" value="1"/>
</dbReference>
<evidence type="ECO:0000256" key="2">
    <source>
        <dbReference type="ARBA" id="ARBA00022448"/>
    </source>
</evidence>
<reference evidence="9 10" key="1">
    <citation type="journal article" date="2019" name="Int. J. Syst. Evol. Microbiol.">
        <title>The Global Catalogue of Microorganisms (GCM) 10K type strain sequencing project: providing services to taxonomists for standard genome sequencing and annotation.</title>
        <authorList>
            <consortium name="The Broad Institute Genomics Platform"/>
            <consortium name="The Broad Institute Genome Sequencing Center for Infectious Disease"/>
            <person name="Wu L."/>
            <person name="Ma J."/>
        </authorList>
    </citation>
    <scope>NUCLEOTIDE SEQUENCE [LARGE SCALE GENOMIC DNA]</scope>
    <source>
        <strain evidence="9 10">JCM 14718</strain>
    </source>
</reference>
<evidence type="ECO:0000256" key="6">
    <source>
        <dbReference type="ARBA" id="ARBA00023136"/>
    </source>
</evidence>
<feature type="domain" description="Major facilitator superfamily (MFS) profile" evidence="8">
    <location>
        <begin position="9"/>
        <end position="451"/>
    </location>
</feature>
<feature type="transmembrane region" description="Helical" evidence="7">
    <location>
        <begin position="222"/>
        <end position="245"/>
    </location>
</feature>
<keyword evidence="5 7" id="KW-1133">Transmembrane helix</keyword>
<dbReference type="Pfam" id="PF07690">
    <property type="entry name" value="MFS_1"/>
    <property type="match status" value="1"/>
</dbReference>
<dbReference type="Gene3D" id="1.20.1250.20">
    <property type="entry name" value="MFS general substrate transporter like domains"/>
    <property type="match status" value="1"/>
</dbReference>
<feature type="transmembrane region" description="Helical" evidence="7">
    <location>
        <begin position="354"/>
        <end position="378"/>
    </location>
</feature>
<gene>
    <name evidence="9" type="ORF">GCM10009765_52970</name>
</gene>
<accession>A0ABN2I1J1</accession>
<comment type="caution">
    <text evidence="9">The sequence shown here is derived from an EMBL/GenBank/DDBJ whole genome shotgun (WGS) entry which is preliminary data.</text>
</comment>
<dbReference type="RefSeq" id="WP_344313133.1">
    <property type="nucleotide sequence ID" value="NZ_BAAANY010000020.1"/>
</dbReference>
<dbReference type="PROSITE" id="PS50850">
    <property type="entry name" value="MFS"/>
    <property type="match status" value="1"/>
</dbReference>
<evidence type="ECO:0000256" key="5">
    <source>
        <dbReference type="ARBA" id="ARBA00022989"/>
    </source>
</evidence>
<dbReference type="Proteomes" id="UP001500618">
    <property type="component" value="Unassembled WGS sequence"/>
</dbReference>
<evidence type="ECO:0000259" key="8">
    <source>
        <dbReference type="PROSITE" id="PS50850"/>
    </source>
</evidence>
<evidence type="ECO:0000256" key="7">
    <source>
        <dbReference type="SAM" id="Phobius"/>
    </source>
</evidence>
<name>A0ABN2I1J1_9ACTN</name>
<dbReference type="InterPro" id="IPR036259">
    <property type="entry name" value="MFS_trans_sf"/>
</dbReference>
<feature type="transmembrane region" description="Helical" evidence="7">
    <location>
        <begin position="161"/>
        <end position="182"/>
    </location>
</feature>
<keyword evidence="10" id="KW-1185">Reference proteome</keyword>
<protein>
    <submittedName>
        <fullName evidence="9">MFS transporter</fullName>
    </submittedName>
</protein>
<evidence type="ECO:0000313" key="10">
    <source>
        <dbReference type="Proteomes" id="UP001500618"/>
    </source>
</evidence>
<keyword evidence="6 7" id="KW-0472">Membrane</keyword>
<dbReference type="Gene3D" id="1.20.1720.10">
    <property type="entry name" value="Multidrug resistance protein D"/>
    <property type="match status" value="1"/>
</dbReference>
<organism evidence="9 10">
    <name type="scientific">Fodinicola feengrottensis</name>
    <dbReference type="NCBI Taxonomy" id="435914"/>
    <lineage>
        <taxon>Bacteria</taxon>
        <taxon>Bacillati</taxon>
        <taxon>Actinomycetota</taxon>
        <taxon>Actinomycetes</taxon>
        <taxon>Mycobacteriales</taxon>
        <taxon>Fodinicola</taxon>
    </lineage>
</organism>
<sequence length="467" mass="48286">MIDSRHRATALLVAGCFFMENLDGTIVSTAAPRIGTALGVPPTAVGLVITAYLLTLAVLIPLSGWLTARFGARPVFLSAIAIFTLASVACAASTSLGVLVAMRVLQGAGGAMMVPVGRLVVLSKTRKPDIPRIMSYIVWPGLVAPVAAPLLGGIITTYATWQWMFLLNIPLGIGAFFVAWRLITTTAGPRPGRLDTGGVVLTGVALGGLTYAAHLLSEPHAAVPLVVAIIAVSAVAGAIAVRHLLKTAAPLINLGTLQVRTFRASVTGGALFWLTAGAVPFLLPLLFQEIFHWSPVKSGAIVLFVFVGNIGIKPATTYLLNRFGFRTLLLASTVGLTATVIACCFLTADTPVALIALVALLSGVARSVGLTGYSTMAFSDTPPDHLRDANTLLATTQQTAAGLSVAVATVALSLGNTLVGPAAAYTVAFGVLAVIPLLATIGAARLHRTAGDAVRQPRLALSGERRR</sequence>
<evidence type="ECO:0000256" key="4">
    <source>
        <dbReference type="ARBA" id="ARBA00022692"/>
    </source>
</evidence>
<dbReference type="PANTHER" id="PTHR42718">
    <property type="entry name" value="MAJOR FACILITATOR SUPERFAMILY MULTIDRUG TRANSPORTER MFSC"/>
    <property type="match status" value="1"/>
</dbReference>
<dbReference type="InterPro" id="IPR011701">
    <property type="entry name" value="MFS"/>
</dbReference>
<feature type="transmembrane region" description="Helical" evidence="7">
    <location>
        <begin position="266"/>
        <end position="287"/>
    </location>
</feature>
<feature type="transmembrane region" description="Helical" evidence="7">
    <location>
        <begin position="299"/>
        <end position="320"/>
    </location>
</feature>
<feature type="transmembrane region" description="Helical" evidence="7">
    <location>
        <begin position="47"/>
        <end position="68"/>
    </location>
</feature>
<dbReference type="EMBL" id="BAAANY010000020">
    <property type="protein sequence ID" value="GAA1697046.1"/>
    <property type="molecule type" value="Genomic_DNA"/>
</dbReference>
<keyword evidence="2" id="KW-0813">Transport</keyword>